<feature type="domain" description="DUF3858" evidence="3">
    <location>
        <begin position="568"/>
        <end position="652"/>
    </location>
</feature>
<protein>
    <submittedName>
        <fullName evidence="4">DUF3857 domain-containing protein</fullName>
    </submittedName>
</protein>
<organism evidence="4 5">
    <name type="scientific">Chitinophaga silvatica</name>
    <dbReference type="NCBI Taxonomy" id="2282649"/>
    <lineage>
        <taxon>Bacteria</taxon>
        <taxon>Pseudomonadati</taxon>
        <taxon>Bacteroidota</taxon>
        <taxon>Chitinophagia</taxon>
        <taxon>Chitinophagales</taxon>
        <taxon>Chitinophagaceae</taxon>
        <taxon>Chitinophaga</taxon>
    </lineage>
</organism>
<dbReference type="InterPro" id="IPR002931">
    <property type="entry name" value="Transglutaminase-like"/>
</dbReference>
<dbReference type="AlphaFoldDB" id="A0A3E1YGT6"/>
<accession>A0A3E1YGT6</accession>
<dbReference type="RefSeq" id="WP_116973612.1">
    <property type="nucleotide sequence ID" value="NZ_QPMM01000001.1"/>
</dbReference>
<dbReference type="InterPro" id="IPR024544">
    <property type="entry name" value="DUF3858"/>
</dbReference>
<feature type="domain" description="Transglutaminase-like" evidence="2">
    <location>
        <begin position="314"/>
        <end position="391"/>
    </location>
</feature>
<dbReference type="Gene3D" id="3.10.620.30">
    <property type="match status" value="1"/>
</dbReference>
<evidence type="ECO:0000313" key="4">
    <source>
        <dbReference type="EMBL" id="RFS26420.1"/>
    </source>
</evidence>
<sequence length="667" mass="77328">MKPIFVILICLFSVSTYAQTGSKMKFGKVSKEEFAINSFNDDTSAHAIILTEIGSSQFESEGNWFKLIYRVHRRIKIIDKFGLDEARHKLTLYRGGEKDEELLNLKASTYNLVNNEIVETPMDSKSVFTEKVDKDFTNKRFALPNVKEGSIIEYSYTISSPYFHHLRSWRFQGQYPRLWSEYKVAIPEYFDYIQVQQGFEKFEVKTREVSRQTFSFQDKSSAGIMTNQTYTASPTVGKYTWALKDVPSIHHENFITTLDNYFSQIEFQLSAINLPDRDKKPTESTWPELMKSLLEDKDMGACLKEDNYFLTSKVKELTAKSTDEEGMARNIYQWVRDNFVVTGDDKIWTNQSLKTTFNSKKGNVTEINLLLTAMLLNAGFNAHPLVLSTRDNGYVFQQYPLYTHFNYTIVGLYYADKYVLLDAATPWLGFGKLPVECYNGGARRVDATGEMVMLSADSLFEQTITSATVTAIEDGQLKGFIFQKPSYFSSIDLREKVASIGKEKFLEKYNKEHNGIVASEMQFEELDSLEVPLMINYQFKTNFDNNADLIYFNPVMIDRQQKNPFMAMERKFPVEMPFVNDELYTLNLTIPDDYEVDELPKSARATLSDKDGSFEYLISQFENRIQFKFRLQLKKAYFEPDEYTALRSFFDLVIKKLNEQIVLKKKK</sequence>
<dbReference type="Gene3D" id="2.60.120.1130">
    <property type="match status" value="1"/>
</dbReference>
<keyword evidence="1" id="KW-0732">Signal</keyword>
<dbReference type="Pfam" id="PF12970">
    <property type="entry name" value="DUF3858"/>
    <property type="match status" value="1"/>
</dbReference>
<comment type="caution">
    <text evidence="4">The sequence shown here is derived from an EMBL/GenBank/DDBJ whole genome shotgun (WGS) entry which is preliminary data.</text>
</comment>
<name>A0A3E1YGT6_9BACT</name>
<keyword evidence="5" id="KW-1185">Reference proteome</keyword>
<feature type="signal peptide" evidence="1">
    <location>
        <begin position="1"/>
        <end position="18"/>
    </location>
</feature>
<dbReference type="OrthoDB" id="98874at2"/>
<evidence type="ECO:0000259" key="3">
    <source>
        <dbReference type="Pfam" id="PF12970"/>
    </source>
</evidence>
<feature type="chain" id="PRO_5017689042" evidence="1">
    <location>
        <begin position="19"/>
        <end position="667"/>
    </location>
</feature>
<dbReference type="Gene3D" id="2.60.40.3140">
    <property type="match status" value="1"/>
</dbReference>
<dbReference type="Proteomes" id="UP000260644">
    <property type="component" value="Unassembled WGS sequence"/>
</dbReference>
<dbReference type="EMBL" id="QPMM01000001">
    <property type="protein sequence ID" value="RFS26420.1"/>
    <property type="molecule type" value="Genomic_DNA"/>
</dbReference>
<gene>
    <name evidence="4" type="ORF">DVR12_01125</name>
</gene>
<dbReference type="InterPro" id="IPR038765">
    <property type="entry name" value="Papain-like_cys_pep_sf"/>
</dbReference>
<dbReference type="SUPFAM" id="SSF54001">
    <property type="entry name" value="Cysteine proteinases"/>
    <property type="match status" value="1"/>
</dbReference>
<evidence type="ECO:0000259" key="2">
    <source>
        <dbReference type="Pfam" id="PF01841"/>
    </source>
</evidence>
<dbReference type="Pfam" id="PF01841">
    <property type="entry name" value="Transglut_core"/>
    <property type="match status" value="1"/>
</dbReference>
<evidence type="ECO:0000313" key="5">
    <source>
        <dbReference type="Proteomes" id="UP000260644"/>
    </source>
</evidence>
<proteinExistence type="predicted"/>
<reference evidence="4 5" key="1">
    <citation type="submission" date="2018-07" db="EMBL/GenBank/DDBJ databases">
        <title>Chitinophaga K2CV101002-2 sp. nov., isolated from a monsoon evergreen broad-leaved forest soil.</title>
        <authorList>
            <person name="Lv Y."/>
        </authorList>
    </citation>
    <scope>NUCLEOTIDE SEQUENCE [LARGE SCALE GENOMIC DNA]</scope>
    <source>
        <strain evidence="4 5">GDMCC 1.1288</strain>
    </source>
</reference>
<evidence type="ECO:0000256" key="1">
    <source>
        <dbReference type="SAM" id="SignalP"/>
    </source>
</evidence>